<gene>
    <name evidence="3" type="ORF">FHX36_003302</name>
</gene>
<feature type="region of interest" description="Disordered" evidence="1">
    <location>
        <begin position="64"/>
        <end position="86"/>
    </location>
</feature>
<keyword evidence="3" id="KW-0540">Nuclease</keyword>
<dbReference type="GO" id="GO:0004519">
    <property type="term" value="F:endonuclease activity"/>
    <property type="evidence" value="ECO:0007669"/>
    <property type="project" value="UniProtKB-KW"/>
</dbReference>
<keyword evidence="2" id="KW-0472">Membrane</keyword>
<evidence type="ECO:0000313" key="3">
    <source>
        <dbReference type="EMBL" id="MBB3677567.1"/>
    </source>
</evidence>
<keyword evidence="2" id="KW-0812">Transmembrane</keyword>
<dbReference type="AlphaFoldDB" id="A0A839Y561"/>
<name>A0A839Y561_9ACTN</name>
<reference evidence="3 4" key="1">
    <citation type="submission" date="2020-08" db="EMBL/GenBank/DDBJ databases">
        <title>Sequencing the genomes of 1000 actinobacteria strains.</title>
        <authorList>
            <person name="Klenk H.-P."/>
        </authorList>
    </citation>
    <scope>NUCLEOTIDE SEQUENCE [LARGE SCALE GENOMIC DNA]</scope>
    <source>
        <strain evidence="3 4">DSM 16678</strain>
    </source>
</reference>
<feature type="compositionally biased region" description="Pro residues" evidence="1">
    <location>
        <begin position="73"/>
        <end position="84"/>
    </location>
</feature>
<feature type="transmembrane region" description="Helical" evidence="2">
    <location>
        <begin position="30"/>
        <end position="49"/>
    </location>
</feature>
<protein>
    <submittedName>
        <fullName evidence="3">mRNA-degrading endonuclease toxin of MazEF toxin-antitoxin module</fullName>
    </submittedName>
</protein>
<feature type="region of interest" description="Disordered" evidence="1">
    <location>
        <begin position="1"/>
        <end position="26"/>
    </location>
</feature>
<keyword evidence="3" id="KW-0378">Hydrolase</keyword>
<evidence type="ECO:0000256" key="1">
    <source>
        <dbReference type="SAM" id="MobiDB-lite"/>
    </source>
</evidence>
<feature type="region of interest" description="Disordered" evidence="1">
    <location>
        <begin position="132"/>
        <end position="155"/>
    </location>
</feature>
<proteinExistence type="predicted"/>
<accession>A0A839Y561</accession>
<keyword evidence="2" id="KW-1133">Transmembrane helix</keyword>
<comment type="caution">
    <text evidence="3">The sequence shown here is derived from an EMBL/GenBank/DDBJ whole genome shotgun (WGS) entry which is preliminary data.</text>
</comment>
<dbReference type="EMBL" id="JACIBU010000001">
    <property type="protein sequence ID" value="MBB3677567.1"/>
    <property type="molecule type" value="Genomic_DNA"/>
</dbReference>
<dbReference type="Proteomes" id="UP000580718">
    <property type="component" value="Unassembled WGS sequence"/>
</dbReference>
<sequence>MTQQGRRATGSRPAVPRRAPARRRRDHTRWLVPLLAATAGAVVLVPQLTPVVVDATAATETLADAPALQEPAPQEPATPTPSAEPTPVLAEAQGVDTLDDVAASRASVAQQGGLAVPQPPRPGRITIMPNAAVGTPPTYRQRPDACGGGGTTPRRMVPGVVPGRGQATLDWMADARPEVLGYRVQAVSQQLVGGAQPAPVVQAAAQPEGCVPVSVTVTGLTSGAYYVFWLEEEVTSASTGVTRLVQVGTTAAVLVG</sequence>
<dbReference type="RefSeq" id="WP_183513912.1">
    <property type="nucleotide sequence ID" value="NZ_JACIBU010000001.1"/>
</dbReference>
<organism evidence="3 4">
    <name type="scientific">Modestobacter versicolor</name>
    <dbReference type="NCBI Taxonomy" id="429133"/>
    <lineage>
        <taxon>Bacteria</taxon>
        <taxon>Bacillati</taxon>
        <taxon>Actinomycetota</taxon>
        <taxon>Actinomycetes</taxon>
        <taxon>Geodermatophilales</taxon>
        <taxon>Geodermatophilaceae</taxon>
        <taxon>Modestobacter</taxon>
    </lineage>
</organism>
<evidence type="ECO:0000256" key="2">
    <source>
        <dbReference type="SAM" id="Phobius"/>
    </source>
</evidence>
<evidence type="ECO:0000313" key="4">
    <source>
        <dbReference type="Proteomes" id="UP000580718"/>
    </source>
</evidence>
<keyword evidence="3" id="KW-0255">Endonuclease</keyword>